<keyword evidence="1" id="KW-0812">Transmembrane</keyword>
<keyword evidence="3" id="KW-1185">Reference proteome</keyword>
<organism evidence="2 3">
    <name type="scientific">Paraglaciecola polaris LMG 21857</name>
    <dbReference type="NCBI Taxonomy" id="1129793"/>
    <lineage>
        <taxon>Bacteria</taxon>
        <taxon>Pseudomonadati</taxon>
        <taxon>Pseudomonadota</taxon>
        <taxon>Gammaproteobacteria</taxon>
        <taxon>Alteromonadales</taxon>
        <taxon>Alteromonadaceae</taxon>
        <taxon>Paraglaciecola</taxon>
    </lineage>
</organism>
<comment type="caution">
    <text evidence="2">The sequence shown here is derived from an EMBL/GenBank/DDBJ whole genome shotgun (WGS) entry which is preliminary data.</text>
</comment>
<gene>
    <name evidence="2" type="ORF">GPLA_1669</name>
</gene>
<evidence type="ECO:0000313" key="3">
    <source>
        <dbReference type="Proteomes" id="UP000006322"/>
    </source>
</evidence>
<dbReference type="EMBL" id="BAER01000041">
    <property type="protein sequence ID" value="GAC32583.1"/>
    <property type="molecule type" value="Genomic_DNA"/>
</dbReference>
<dbReference type="AlphaFoldDB" id="K6ZUW2"/>
<accession>K6ZUW2</accession>
<keyword evidence="1" id="KW-1133">Transmembrane helix</keyword>
<evidence type="ECO:0000313" key="2">
    <source>
        <dbReference type="EMBL" id="GAC32583.1"/>
    </source>
</evidence>
<feature type="transmembrane region" description="Helical" evidence="1">
    <location>
        <begin position="6"/>
        <end position="23"/>
    </location>
</feature>
<dbReference type="Proteomes" id="UP000006322">
    <property type="component" value="Unassembled WGS sequence"/>
</dbReference>
<dbReference type="STRING" id="1129793.GPLA_1669"/>
<reference evidence="3" key="1">
    <citation type="journal article" date="2014" name="Environ. Microbiol.">
        <title>Comparative genomics of the marine bacterial genus Glaciecola reveals the high degree of genomic diversity and genomic characteristic for cold adaptation.</title>
        <authorList>
            <person name="Qin Q.L."/>
            <person name="Xie B.B."/>
            <person name="Yu Y."/>
            <person name="Shu Y.L."/>
            <person name="Rong J.C."/>
            <person name="Zhang Y.J."/>
            <person name="Zhao D.L."/>
            <person name="Chen X.L."/>
            <person name="Zhang X.Y."/>
            <person name="Chen B."/>
            <person name="Zhou B.C."/>
            <person name="Zhang Y.Z."/>
        </authorList>
    </citation>
    <scope>NUCLEOTIDE SEQUENCE [LARGE SCALE GENOMIC DNA]</scope>
    <source>
        <strain evidence="3">LMG 21857</strain>
    </source>
</reference>
<protein>
    <submittedName>
        <fullName evidence="2">Uncharacterized protein</fullName>
    </submittedName>
</protein>
<name>K6ZUW2_9ALTE</name>
<evidence type="ECO:0000256" key="1">
    <source>
        <dbReference type="SAM" id="Phobius"/>
    </source>
</evidence>
<keyword evidence="1" id="KW-0472">Membrane</keyword>
<sequence>MVIFVYALNIIFTLLVRAWFGAVRRRIDLWFWVDVNVYAA</sequence>
<proteinExistence type="predicted"/>